<dbReference type="STRING" id="391626.OAN307_c39550"/>
<dbReference type="Proteomes" id="UP000005307">
    <property type="component" value="Chromosome"/>
</dbReference>
<dbReference type="InterPro" id="IPR036873">
    <property type="entry name" value="Rhodanese-like_dom_sf"/>
</dbReference>
<gene>
    <name evidence="2" type="ORF">OAN307_c39550</name>
</gene>
<sequence length="183" mass="19787">MVGRVDQSAAATDGIKARTARIRNMGGPCPAFGVCATDWLTAHTVVAQVTAMKKLKISSADMVTAARARIEEIETANLIAMLDDPDVVIVDIRDVRERSKGHIPGSIHAPRGMVEFWVDPDSPYFKPVFGQDKKYVFHCASGWRSALTVATLQDMGFDAAHLRIGFSTWADAGGPVHVPDAKP</sequence>
<dbReference type="EMBL" id="CP003740">
    <property type="protein sequence ID" value="AGI69383.1"/>
    <property type="molecule type" value="Genomic_DNA"/>
</dbReference>
<dbReference type="InterPro" id="IPR001763">
    <property type="entry name" value="Rhodanese-like_dom"/>
</dbReference>
<dbReference type="Pfam" id="PF00581">
    <property type="entry name" value="Rhodanese"/>
    <property type="match status" value="1"/>
</dbReference>
<dbReference type="PANTHER" id="PTHR44086:SF13">
    <property type="entry name" value="THIOSULFATE SULFURTRANSFERASE PSPE"/>
    <property type="match status" value="1"/>
</dbReference>
<evidence type="ECO:0000313" key="3">
    <source>
        <dbReference type="Proteomes" id="UP000005307"/>
    </source>
</evidence>
<dbReference type="GO" id="GO:0004792">
    <property type="term" value="F:thiosulfate-cyanide sulfurtransferase activity"/>
    <property type="evidence" value="ECO:0007669"/>
    <property type="project" value="TreeGrafter"/>
</dbReference>
<dbReference type="Gene3D" id="3.40.250.10">
    <property type="entry name" value="Rhodanese-like domain"/>
    <property type="match status" value="1"/>
</dbReference>
<protein>
    <recommendedName>
        <fullName evidence="1">Rhodanese domain-containing protein</fullName>
    </recommendedName>
</protein>
<dbReference type="HOGENOM" id="CLU_089574_6_1_5"/>
<dbReference type="KEGG" id="oat:OAN307_c39550"/>
<evidence type="ECO:0000313" key="2">
    <source>
        <dbReference type="EMBL" id="AGI69383.1"/>
    </source>
</evidence>
<dbReference type="PROSITE" id="PS50206">
    <property type="entry name" value="RHODANESE_3"/>
    <property type="match status" value="1"/>
</dbReference>
<proteinExistence type="predicted"/>
<keyword evidence="3" id="KW-1185">Reference proteome</keyword>
<dbReference type="eggNOG" id="COG0607">
    <property type="taxonomic scope" value="Bacteria"/>
</dbReference>
<dbReference type="AlphaFoldDB" id="M9RC93"/>
<reference evidence="2 3" key="1">
    <citation type="journal article" date="2013" name="PLoS ONE">
        <title>Poles Apart: Arctic and Antarctic Octadecabacter strains Share High Genome Plasticity and a New Type of Xanthorhodopsin.</title>
        <authorList>
            <person name="Vollmers J."/>
            <person name="Voget S."/>
            <person name="Dietrich S."/>
            <person name="Gollnow K."/>
            <person name="Smits M."/>
            <person name="Meyer K."/>
            <person name="Brinkhoff T."/>
            <person name="Simon M."/>
            <person name="Daniel R."/>
        </authorList>
    </citation>
    <scope>NUCLEOTIDE SEQUENCE [LARGE SCALE GENOMIC DNA]</scope>
    <source>
        <strain evidence="2 3">307</strain>
    </source>
</reference>
<feature type="domain" description="Rhodanese" evidence="1">
    <location>
        <begin position="83"/>
        <end position="178"/>
    </location>
</feature>
<evidence type="ECO:0000259" key="1">
    <source>
        <dbReference type="PROSITE" id="PS50206"/>
    </source>
</evidence>
<organism evidence="2 3">
    <name type="scientific">Octadecabacter antarcticus 307</name>
    <dbReference type="NCBI Taxonomy" id="391626"/>
    <lineage>
        <taxon>Bacteria</taxon>
        <taxon>Pseudomonadati</taxon>
        <taxon>Pseudomonadota</taxon>
        <taxon>Alphaproteobacteria</taxon>
        <taxon>Rhodobacterales</taxon>
        <taxon>Roseobacteraceae</taxon>
        <taxon>Octadecabacter</taxon>
    </lineage>
</organism>
<name>M9RC93_9RHOB</name>
<dbReference type="SUPFAM" id="SSF52821">
    <property type="entry name" value="Rhodanese/Cell cycle control phosphatase"/>
    <property type="match status" value="1"/>
</dbReference>
<dbReference type="CDD" id="cd01447">
    <property type="entry name" value="Polysulfide_ST"/>
    <property type="match status" value="1"/>
</dbReference>
<dbReference type="PANTHER" id="PTHR44086">
    <property type="entry name" value="THIOSULFATE SULFURTRANSFERASE RDL2, MITOCHONDRIAL-RELATED"/>
    <property type="match status" value="1"/>
</dbReference>
<accession>M9RC93</accession>
<dbReference type="SMART" id="SM00450">
    <property type="entry name" value="RHOD"/>
    <property type="match status" value="1"/>
</dbReference>